<feature type="signal peptide" evidence="1">
    <location>
        <begin position="1"/>
        <end position="20"/>
    </location>
</feature>
<gene>
    <name evidence="2" type="ORF">SAMN04487779_1001390</name>
</gene>
<evidence type="ECO:0000256" key="1">
    <source>
        <dbReference type="SAM" id="SignalP"/>
    </source>
</evidence>
<evidence type="ECO:0000313" key="2">
    <source>
        <dbReference type="EMBL" id="SDC26085.1"/>
    </source>
</evidence>
<keyword evidence="1" id="KW-0732">Signal</keyword>
<organism evidence="2 3">
    <name type="scientific">Belnapia rosea</name>
    <dbReference type="NCBI Taxonomy" id="938405"/>
    <lineage>
        <taxon>Bacteria</taxon>
        <taxon>Pseudomonadati</taxon>
        <taxon>Pseudomonadota</taxon>
        <taxon>Alphaproteobacteria</taxon>
        <taxon>Acetobacterales</taxon>
        <taxon>Roseomonadaceae</taxon>
        <taxon>Belnapia</taxon>
    </lineage>
</organism>
<feature type="chain" id="PRO_5011545664" evidence="1">
    <location>
        <begin position="21"/>
        <end position="310"/>
    </location>
</feature>
<protein>
    <submittedName>
        <fullName evidence="2">Uncharacterized protein</fullName>
    </submittedName>
</protein>
<accession>A0A1G6K646</accession>
<evidence type="ECO:0000313" key="3">
    <source>
        <dbReference type="Proteomes" id="UP000198925"/>
    </source>
</evidence>
<dbReference type="EMBL" id="FMZX01000001">
    <property type="protein sequence ID" value="SDC26085.1"/>
    <property type="molecule type" value="Genomic_DNA"/>
</dbReference>
<proteinExistence type="predicted"/>
<dbReference type="STRING" id="938405.SAMN02927895_00582"/>
<dbReference type="PROSITE" id="PS51257">
    <property type="entry name" value="PROKAR_LIPOPROTEIN"/>
    <property type="match status" value="1"/>
</dbReference>
<dbReference type="Proteomes" id="UP000198925">
    <property type="component" value="Unassembled WGS sequence"/>
</dbReference>
<reference evidence="2 3" key="1">
    <citation type="submission" date="2016-10" db="EMBL/GenBank/DDBJ databases">
        <authorList>
            <person name="de Groot N.N."/>
        </authorList>
    </citation>
    <scope>NUCLEOTIDE SEQUENCE [LARGE SCALE GENOMIC DNA]</scope>
    <source>
        <strain evidence="2 3">CPCC 100156</strain>
    </source>
</reference>
<name>A0A1G6K646_9PROT</name>
<dbReference type="AlphaFoldDB" id="A0A1G6K646"/>
<sequence length="310" mass="31651">MVRSRLILLALPLLAGCAQMGERAEPPASASLRFAQALDQAQEAVDGAVDRMDSFERMAQREDSAIAFAVGGRGAPAGHFTAPPAGAAEAAGRVMDPAFLALGDYAHVLAQAASGQPVRDATVGNGQVLARAAANGLAAVQAASGTPVLEPVRQAGLAGITALADLPGVLAAQRERPSLAALVEEGQPHVVAVIAMLRAVVGAEPGLGTRGAIRARHEGLDAQQARFLAALRTDSRIGVAERYSIFRSVAEARDNDPAQGNLASIIDLLAAIEQAHAALAVSGPDAEGRVAQLELAVARLSALTEGSRRG</sequence>
<keyword evidence="3" id="KW-1185">Reference proteome</keyword>